<dbReference type="PANTHER" id="PTHR46237:SF1">
    <property type="entry name" value="CYTOCHROME B5 REDUCTASE 4"/>
    <property type="match status" value="1"/>
</dbReference>
<dbReference type="Proteomes" id="UP000320333">
    <property type="component" value="Unassembled WGS sequence"/>
</dbReference>
<accession>A0A507FGG1</accession>
<feature type="compositionally biased region" description="Basic and acidic residues" evidence="6">
    <location>
        <begin position="26"/>
        <end position="38"/>
    </location>
</feature>
<name>A0A507FGG1_9FUNG</name>
<dbReference type="InterPro" id="IPR001199">
    <property type="entry name" value="Cyt_B5-like_heme/steroid-bd"/>
</dbReference>
<comment type="similarity">
    <text evidence="5">Belongs to the cytochrome b5 family.</text>
</comment>
<protein>
    <recommendedName>
        <fullName evidence="11">Cytochrome b5 heme-binding domain-containing protein</fullName>
    </recommendedName>
</protein>
<dbReference type="InterPro" id="IPR051872">
    <property type="entry name" value="Cytochrome_b5/Flavoprotein_Rdt"/>
</dbReference>
<dbReference type="InterPro" id="IPR017927">
    <property type="entry name" value="FAD-bd_FR_type"/>
</dbReference>
<dbReference type="Gene3D" id="3.40.50.80">
    <property type="entry name" value="Nucleotide-binding domain of ferredoxin-NADP reductase (FNR) module"/>
    <property type="match status" value="1"/>
</dbReference>
<dbReference type="SMART" id="SM01117">
    <property type="entry name" value="Cyt-b5"/>
    <property type="match status" value="1"/>
</dbReference>
<dbReference type="PROSITE" id="PS50255">
    <property type="entry name" value="CYTOCHROME_B5_2"/>
    <property type="match status" value="1"/>
</dbReference>
<evidence type="ECO:0000256" key="1">
    <source>
        <dbReference type="ARBA" id="ARBA00006105"/>
    </source>
</evidence>
<dbReference type="AlphaFoldDB" id="A0A507FGG1"/>
<feature type="compositionally biased region" description="Polar residues" evidence="6">
    <location>
        <begin position="39"/>
        <end position="51"/>
    </location>
</feature>
<evidence type="ECO:0000256" key="2">
    <source>
        <dbReference type="ARBA" id="ARBA00022617"/>
    </source>
</evidence>
<keyword evidence="2 5" id="KW-0349">Heme</keyword>
<keyword evidence="3 5" id="KW-0479">Metal-binding</keyword>
<evidence type="ECO:0000256" key="3">
    <source>
        <dbReference type="ARBA" id="ARBA00022723"/>
    </source>
</evidence>
<keyword evidence="4 5" id="KW-0408">Iron</keyword>
<organism evidence="9 10">
    <name type="scientific">Chytriomyces confervae</name>
    <dbReference type="NCBI Taxonomy" id="246404"/>
    <lineage>
        <taxon>Eukaryota</taxon>
        <taxon>Fungi</taxon>
        <taxon>Fungi incertae sedis</taxon>
        <taxon>Chytridiomycota</taxon>
        <taxon>Chytridiomycota incertae sedis</taxon>
        <taxon>Chytridiomycetes</taxon>
        <taxon>Chytridiales</taxon>
        <taxon>Chytriomycetaceae</taxon>
        <taxon>Chytriomyces</taxon>
    </lineage>
</organism>
<evidence type="ECO:0000259" key="7">
    <source>
        <dbReference type="PROSITE" id="PS50255"/>
    </source>
</evidence>
<keyword evidence="10" id="KW-1185">Reference proteome</keyword>
<dbReference type="SUPFAM" id="SSF55856">
    <property type="entry name" value="Cytochrome b5-like heme/steroid binding domain"/>
    <property type="match status" value="1"/>
</dbReference>
<evidence type="ECO:0008006" key="11">
    <source>
        <dbReference type="Google" id="ProtNLM"/>
    </source>
</evidence>
<dbReference type="Gene3D" id="3.10.120.10">
    <property type="entry name" value="Cytochrome b5-like heme/steroid binding domain"/>
    <property type="match status" value="1"/>
</dbReference>
<feature type="region of interest" description="Disordered" evidence="6">
    <location>
        <begin position="1"/>
        <end position="66"/>
    </location>
</feature>
<comment type="similarity">
    <text evidence="1">Belongs to the flavoprotein pyridine nucleotide cytochrome reductase family.</text>
</comment>
<comment type="caution">
    <text evidence="9">The sequence shown here is derived from an EMBL/GenBank/DDBJ whole genome shotgun (WGS) entry which is preliminary data.</text>
</comment>
<dbReference type="PANTHER" id="PTHR46237">
    <property type="entry name" value="CYTOCHROME B5 REDUCTASE 4 FAMILY MEMBER"/>
    <property type="match status" value="1"/>
</dbReference>
<feature type="compositionally biased region" description="Low complexity" evidence="6">
    <location>
        <begin position="185"/>
        <end position="197"/>
    </location>
</feature>
<evidence type="ECO:0000256" key="6">
    <source>
        <dbReference type="SAM" id="MobiDB-lite"/>
    </source>
</evidence>
<evidence type="ECO:0000256" key="5">
    <source>
        <dbReference type="RuleBase" id="RU362121"/>
    </source>
</evidence>
<dbReference type="PROSITE" id="PS51384">
    <property type="entry name" value="FAD_FR"/>
    <property type="match status" value="1"/>
</dbReference>
<dbReference type="EMBL" id="QEAP01000081">
    <property type="protein sequence ID" value="TPX75439.1"/>
    <property type="molecule type" value="Genomic_DNA"/>
</dbReference>
<gene>
    <name evidence="9" type="ORF">CcCBS67573_g03300</name>
</gene>
<dbReference type="InterPro" id="IPR036400">
    <property type="entry name" value="Cyt_B5-like_heme/steroid_sf"/>
</dbReference>
<feature type="domain" description="FAD-binding FR-type" evidence="8">
    <location>
        <begin position="214"/>
        <end position="344"/>
    </location>
</feature>
<dbReference type="InterPro" id="IPR017938">
    <property type="entry name" value="Riboflavin_synthase-like_b-brl"/>
</dbReference>
<dbReference type="InterPro" id="IPR039261">
    <property type="entry name" value="FNR_nucleotide-bd"/>
</dbReference>
<reference evidence="9 10" key="1">
    <citation type="journal article" date="2019" name="Sci. Rep.">
        <title>Comparative genomics of chytrid fungi reveal insights into the obligate biotrophic and pathogenic lifestyle of Synchytrium endobioticum.</title>
        <authorList>
            <person name="van de Vossenberg B.T.L.H."/>
            <person name="Warris S."/>
            <person name="Nguyen H.D.T."/>
            <person name="van Gent-Pelzer M.P.E."/>
            <person name="Joly D.L."/>
            <person name="van de Geest H.C."/>
            <person name="Bonants P.J.M."/>
            <person name="Smith D.S."/>
            <person name="Levesque C.A."/>
            <person name="van der Lee T.A.J."/>
        </authorList>
    </citation>
    <scope>NUCLEOTIDE SEQUENCE [LARGE SCALE GENOMIC DNA]</scope>
    <source>
        <strain evidence="9 10">CBS 675.73</strain>
    </source>
</reference>
<feature type="domain" description="Cytochrome b5 heme-binding" evidence="7">
    <location>
        <begin position="86"/>
        <end position="163"/>
    </location>
</feature>
<dbReference type="GO" id="GO:0004128">
    <property type="term" value="F:cytochrome-b5 reductase activity, acting on NAD(P)H"/>
    <property type="evidence" value="ECO:0007669"/>
    <property type="project" value="TreeGrafter"/>
</dbReference>
<feature type="region of interest" description="Disordered" evidence="6">
    <location>
        <begin position="170"/>
        <end position="198"/>
    </location>
</feature>
<sequence>MSFLHPQSAHNARLPRKVEFSSNATTKRDASPDKHESSDPNQFPMQGSAQIAGSRKKVPVGPGHSAMDWGRLKASGTNLRGGVTALQRYTPSELAQHNTVEDMWMAFQGKIYCCTQYLAYHPGGVGQLMRGAGKDATELFMKVHPWVNMDYIMGEKCLVGYLIPENMKQSTSLSAPQPKPITKTSAKSSNSSSRSSSPIEFKIPVSRATKATVLNVNTATLTSTRQISSTISTFTFKLETPIRHLPGSYAVFDFAGVLELPEYSHWKAQSRYPQKDDFTRTWTISSAPPISEKVIGTFDETTHVSCTIKRDGLMSSFLHSLEKGVSLKVPVTDVGGVFSCFDKNFATKPPPKKLLFVAGGVGVTPFLAMIEGLAARLQRDGSGADCDVSFMVSARGDDVRVLDGVSRDIVKRLFVFDSTAREDKFYNAGGVASGVESFARRIREDDLVGVEGLLERECFVCGPLEFMKDVKRWLFQAGVDPKRVHDESFLF</sequence>
<evidence type="ECO:0000313" key="9">
    <source>
        <dbReference type="EMBL" id="TPX75439.1"/>
    </source>
</evidence>
<evidence type="ECO:0000256" key="4">
    <source>
        <dbReference type="ARBA" id="ARBA00023004"/>
    </source>
</evidence>
<dbReference type="STRING" id="246404.A0A507FGG1"/>
<dbReference type="GO" id="GO:0005737">
    <property type="term" value="C:cytoplasm"/>
    <property type="evidence" value="ECO:0007669"/>
    <property type="project" value="TreeGrafter"/>
</dbReference>
<dbReference type="Pfam" id="PF00173">
    <property type="entry name" value="Cyt-b5"/>
    <property type="match status" value="1"/>
</dbReference>
<proteinExistence type="inferred from homology"/>
<dbReference type="GO" id="GO:0046872">
    <property type="term" value="F:metal ion binding"/>
    <property type="evidence" value="ECO:0007669"/>
    <property type="project" value="UniProtKB-UniRule"/>
</dbReference>
<dbReference type="SUPFAM" id="SSF63380">
    <property type="entry name" value="Riboflavin synthase domain-like"/>
    <property type="match status" value="1"/>
</dbReference>
<dbReference type="Gene3D" id="2.40.30.10">
    <property type="entry name" value="Translation factors"/>
    <property type="match status" value="1"/>
</dbReference>
<dbReference type="OrthoDB" id="432299at2759"/>
<dbReference type="PROSITE" id="PS00191">
    <property type="entry name" value="CYTOCHROME_B5_1"/>
    <property type="match status" value="1"/>
</dbReference>
<dbReference type="GO" id="GO:0020037">
    <property type="term" value="F:heme binding"/>
    <property type="evidence" value="ECO:0007669"/>
    <property type="project" value="UniProtKB-UniRule"/>
</dbReference>
<dbReference type="SUPFAM" id="SSF52343">
    <property type="entry name" value="Ferredoxin reductase-like, C-terminal NADP-linked domain"/>
    <property type="match status" value="1"/>
</dbReference>
<dbReference type="InterPro" id="IPR018506">
    <property type="entry name" value="Cyt_B5_heme-BS"/>
</dbReference>
<evidence type="ECO:0000313" key="10">
    <source>
        <dbReference type="Proteomes" id="UP000320333"/>
    </source>
</evidence>
<evidence type="ECO:0000259" key="8">
    <source>
        <dbReference type="PROSITE" id="PS51384"/>
    </source>
</evidence>